<feature type="region of interest" description="Disordered" evidence="5">
    <location>
        <begin position="1"/>
        <end position="72"/>
    </location>
</feature>
<protein>
    <submittedName>
        <fullName evidence="7">OLC1v1012038C1</fullName>
    </submittedName>
</protein>
<dbReference type="PANTHER" id="PTHR31973">
    <property type="entry name" value="POLYPROTEIN, PUTATIVE-RELATED"/>
    <property type="match status" value="1"/>
</dbReference>
<sequence>MNNSQHAEAGPSRSSGDGYVAKGHGGGQNEDFDSSDEDDASDGTCVESEEEVDYQTDVSDETDLEEEEQEAGVEAEAVQNLVTSGFGQHVYSDIGDYRNSILDRDEFEVKMWKGDRENLDLNTCFNNRDEVEAAIEDWNIHHNRLYVLASGRKSWAAECVTRRMQTPIRQYTCAWRMRASLKRNGLWQIVSWVDRHNCVGITRQNEHHNLRSKLIARLIRRSVENDPGFKVKSIRDAVKEAYKVDVKYKKAWHARRKAIEACYGSWIDNFTELPWYCLRHVRSNMVAKHKKQIARTNLVHWKMGKKRQNHKFLKFQQQLRECNEAGLAYMMAIPRGRAMMESTLAKTIKFFRDQYADALKCNTPIEDKDWKKFCWCHIGKDGNKHKVEYKDWRCSCKKWHTYRLPCSHALAVCRWIGDHLENIIHEYYKTSTWREQFRHSRSSTTAAILDVNGLYRQGWTQKM</sequence>
<feature type="domain" description="SWIM-type" evidence="6">
    <location>
        <begin position="385"/>
        <end position="417"/>
    </location>
</feature>
<keyword evidence="3" id="KW-0862">Zinc</keyword>
<keyword evidence="2 4" id="KW-0863">Zinc-finger</keyword>
<dbReference type="EMBL" id="OX459124">
    <property type="protein sequence ID" value="CAI9111739.1"/>
    <property type="molecule type" value="Genomic_DNA"/>
</dbReference>
<organism evidence="7 8">
    <name type="scientific">Oldenlandia corymbosa var. corymbosa</name>
    <dbReference type="NCBI Taxonomy" id="529605"/>
    <lineage>
        <taxon>Eukaryota</taxon>
        <taxon>Viridiplantae</taxon>
        <taxon>Streptophyta</taxon>
        <taxon>Embryophyta</taxon>
        <taxon>Tracheophyta</taxon>
        <taxon>Spermatophyta</taxon>
        <taxon>Magnoliopsida</taxon>
        <taxon>eudicotyledons</taxon>
        <taxon>Gunneridae</taxon>
        <taxon>Pentapetalae</taxon>
        <taxon>asterids</taxon>
        <taxon>lamiids</taxon>
        <taxon>Gentianales</taxon>
        <taxon>Rubiaceae</taxon>
        <taxon>Rubioideae</taxon>
        <taxon>Spermacoceae</taxon>
        <taxon>Hedyotis-Oldenlandia complex</taxon>
        <taxon>Oldenlandia</taxon>
    </lineage>
</organism>
<dbReference type="GO" id="GO:0008270">
    <property type="term" value="F:zinc ion binding"/>
    <property type="evidence" value="ECO:0007669"/>
    <property type="project" value="UniProtKB-KW"/>
</dbReference>
<dbReference type="AlphaFoldDB" id="A0AAV1DVM3"/>
<keyword evidence="8" id="KW-1185">Reference proteome</keyword>
<dbReference type="InterPro" id="IPR006564">
    <property type="entry name" value="Znf_PMZ"/>
</dbReference>
<dbReference type="SMART" id="SM00575">
    <property type="entry name" value="ZnF_PMZ"/>
    <property type="match status" value="1"/>
</dbReference>
<evidence type="ECO:0000313" key="8">
    <source>
        <dbReference type="Proteomes" id="UP001161247"/>
    </source>
</evidence>
<evidence type="ECO:0000256" key="1">
    <source>
        <dbReference type="ARBA" id="ARBA00022723"/>
    </source>
</evidence>
<gene>
    <name evidence="7" type="ORF">OLC1_LOCUS19058</name>
</gene>
<evidence type="ECO:0000259" key="6">
    <source>
        <dbReference type="PROSITE" id="PS50966"/>
    </source>
</evidence>
<name>A0AAV1DVM3_OLDCO</name>
<reference evidence="7" key="1">
    <citation type="submission" date="2023-03" db="EMBL/GenBank/DDBJ databases">
        <authorList>
            <person name="Julca I."/>
        </authorList>
    </citation>
    <scope>NUCLEOTIDE SEQUENCE</scope>
</reference>
<evidence type="ECO:0000313" key="7">
    <source>
        <dbReference type="EMBL" id="CAI9111739.1"/>
    </source>
</evidence>
<evidence type="ECO:0000256" key="2">
    <source>
        <dbReference type="ARBA" id="ARBA00022771"/>
    </source>
</evidence>
<accession>A0AAV1DVM3</accession>
<evidence type="ECO:0000256" key="5">
    <source>
        <dbReference type="SAM" id="MobiDB-lite"/>
    </source>
</evidence>
<dbReference type="PROSITE" id="PS50966">
    <property type="entry name" value="ZF_SWIM"/>
    <property type="match status" value="1"/>
</dbReference>
<dbReference type="Pfam" id="PF04434">
    <property type="entry name" value="SWIM"/>
    <property type="match status" value="1"/>
</dbReference>
<evidence type="ECO:0000256" key="4">
    <source>
        <dbReference type="PROSITE-ProRule" id="PRU00325"/>
    </source>
</evidence>
<dbReference type="Proteomes" id="UP001161247">
    <property type="component" value="Chromosome 7"/>
</dbReference>
<feature type="compositionally biased region" description="Acidic residues" evidence="5">
    <location>
        <begin position="30"/>
        <end position="72"/>
    </location>
</feature>
<dbReference type="InterPro" id="IPR007527">
    <property type="entry name" value="Znf_SWIM"/>
</dbReference>
<keyword evidence="1" id="KW-0479">Metal-binding</keyword>
<dbReference type="PANTHER" id="PTHR31973:SF195">
    <property type="entry name" value="MUDR FAMILY TRANSPOSASE"/>
    <property type="match status" value="1"/>
</dbReference>
<evidence type="ECO:0000256" key="3">
    <source>
        <dbReference type="ARBA" id="ARBA00022833"/>
    </source>
</evidence>
<proteinExistence type="predicted"/>